<dbReference type="InterPro" id="IPR005025">
    <property type="entry name" value="FMN_Rdtase-like_dom"/>
</dbReference>
<proteinExistence type="predicted"/>
<gene>
    <name evidence="2" type="ORF">A3J13_02025</name>
</gene>
<feature type="domain" description="NADPH-dependent FMN reductase-like" evidence="1">
    <location>
        <begin position="9"/>
        <end position="156"/>
    </location>
</feature>
<evidence type="ECO:0000313" key="3">
    <source>
        <dbReference type="Proteomes" id="UP000183317"/>
    </source>
</evidence>
<reference evidence="2 3" key="1">
    <citation type="journal article" date="2016" name="Nat. Commun.">
        <title>Thousands of microbial genomes shed light on interconnected biogeochemical processes in an aquifer system.</title>
        <authorList>
            <person name="Anantharaman K."/>
            <person name="Brown C.T."/>
            <person name="Hug L.A."/>
            <person name="Sharon I."/>
            <person name="Castelle C.J."/>
            <person name="Probst A.J."/>
            <person name="Thomas B.C."/>
            <person name="Singh A."/>
            <person name="Wilkins M.J."/>
            <person name="Karaoz U."/>
            <person name="Brodie E.L."/>
            <person name="Williams K.H."/>
            <person name="Hubbard S.S."/>
            <person name="Banfield J.F."/>
        </authorList>
    </citation>
    <scope>NUCLEOTIDE SEQUENCE [LARGE SCALE GENOMIC DNA]</scope>
</reference>
<dbReference type="Pfam" id="PF03358">
    <property type="entry name" value="FMN_red"/>
    <property type="match status" value="1"/>
</dbReference>
<name>A0A1F5MGI7_9BACT</name>
<dbReference type="AlphaFoldDB" id="A0A1F5MGI7"/>
<dbReference type="Proteomes" id="UP000183317">
    <property type="component" value="Unassembled WGS sequence"/>
</dbReference>
<protein>
    <recommendedName>
        <fullName evidence="1">NADPH-dependent FMN reductase-like domain-containing protein</fullName>
    </recommendedName>
</protein>
<comment type="caution">
    <text evidence="2">The sequence shown here is derived from an EMBL/GenBank/DDBJ whole genome shotgun (WGS) entry which is preliminary data.</text>
</comment>
<dbReference type="InterPro" id="IPR029039">
    <property type="entry name" value="Flavoprotein-like_sf"/>
</dbReference>
<evidence type="ECO:0000259" key="1">
    <source>
        <dbReference type="Pfam" id="PF03358"/>
    </source>
</evidence>
<sequence length="197" mass="22379">MKISGASLRVGVILGSVRKIRRGERVAKWLMSQLVKIKEAEFQLLDLRDYPLPFYSEDNSPDSLEKGYTNKVAKKWAKKIGEMDGFIIINSEYNHGPAAVLKNALDWVYNEWVKKPVAFVSYAPGAAAGIRGVEQLRLSTIELQMAPMREAVHISHVLDSIDEKGNLLKDHYNKRLATVVEQLLWWTKALKEAREKS</sequence>
<dbReference type="GO" id="GO:0005829">
    <property type="term" value="C:cytosol"/>
    <property type="evidence" value="ECO:0007669"/>
    <property type="project" value="TreeGrafter"/>
</dbReference>
<dbReference type="GO" id="GO:0010181">
    <property type="term" value="F:FMN binding"/>
    <property type="evidence" value="ECO:0007669"/>
    <property type="project" value="TreeGrafter"/>
</dbReference>
<dbReference type="PANTHER" id="PTHR30543:SF21">
    <property type="entry name" value="NAD(P)H-DEPENDENT FMN REDUCTASE LOT6"/>
    <property type="match status" value="1"/>
</dbReference>
<dbReference type="EMBL" id="MFDU01000014">
    <property type="protein sequence ID" value="OGE64463.1"/>
    <property type="molecule type" value="Genomic_DNA"/>
</dbReference>
<dbReference type="InterPro" id="IPR050712">
    <property type="entry name" value="NAD(P)H-dep_reductase"/>
</dbReference>
<dbReference type="PANTHER" id="PTHR30543">
    <property type="entry name" value="CHROMATE REDUCTASE"/>
    <property type="match status" value="1"/>
</dbReference>
<dbReference type="SUPFAM" id="SSF52218">
    <property type="entry name" value="Flavoproteins"/>
    <property type="match status" value="1"/>
</dbReference>
<accession>A0A1F5MGI7</accession>
<dbReference type="Gene3D" id="3.40.50.360">
    <property type="match status" value="1"/>
</dbReference>
<organism evidence="2 3">
    <name type="scientific">Candidatus Daviesbacteria bacterium RIFCSPLOWO2_02_FULL_36_8</name>
    <dbReference type="NCBI Taxonomy" id="1797793"/>
    <lineage>
        <taxon>Bacteria</taxon>
        <taxon>Candidatus Daviesiibacteriota</taxon>
    </lineage>
</organism>
<dbReference type="GO" id="GO:0016491">
    <property type="term" value="F:oxidoreductase activity"/>
    <property type="evidence" value="ECO:0007669"/>
    <property type="project" value="InterPro"/>
</dbReference>
<evidence type="ECO:0000313" key="2">
    <source>
        <dbReference type="EMBL" id="OGE64463.1"/>
    </source>
</evidence>